<accession>G5AMP5</accession>
<protein>
    <submittedName>
        <fullName evidence="8">Integral membrane protein GPR137B</fullName>
    </submittedName>
</protein>
<dbReference type="GO" id="GO:0010506">
    <property type="term" value="P:regulation of autophagy"/>
    <property type="evidence" value="ECO:0007669"/>
    <property type="project" value="TreeGrafter"/>
</dbReference>
<dbReference type="GO" id="GO:0045779">
    <property type="term" value="P:negative regulation of bone resorption"/>
    <property type="evidence" value="ECO:0007669"/>
    <property type="project" value="TreeGrafter"/>
</dbReference>
<keyword evidence="5" id="KW-0458">Lysosome</keyword>
<dbReference type="STRING" id="10181.G5AMP5"/>
<keyword evidence="3 7" id="KW-1133">Transmembrane helix</keyword>
<evidence type="ECO:0000313" key="9">
    <source>
        <dbReference type="Proteomes" id="UP000006813"/>
    </source>
</evidence>
<dbReference type="InterPro" id="IPR029723">
    <property type="entry name" value="GPR137"/>
</dbReference>
<dbReference type="EMBL" id="JH166021">
    <property type="protein sequence ID" value="EHA98305.1"/>
    <property type="molecule type" value="Genomic_DNA"/>
</dbReference>
<evidence type="ECO:0000256" key="7">
    <source>
        <dbReference type="SAM" id="Phobius"/>
    </source>
</evidence>
<dbReference type="PANTHER" id="PTHR15146:SF0">
    <property type="entry name" value="INTEGRAL MEMBRANE PROTEIN GPR137B"/>
    <property type="match status" value="1"/>
</dbReference>
<dbReference type="GO" id="GO:0005765">
    <property type="term" value="C:lysosomal membrane"/>
    <property type="evidence" value="ECO:0007669"/>
    <property type="project" value="UniProtKB-SubCell"/>
</dbReference>
<comment type="subcellular location">
    <subcellularLocation>
        <location evidence="1">Lysosome membrane</location>
        <topology evidence="1">Multi-pass membrane protein</topology>
    </subcellularLocation>
</comment>
<dbReference type="GO" id="GO:1904263">
    <property type="term" value="P:positive regulation of TORC1 signaling"/>
    <property type="evidence" value="ECO:0007669"/>
    <property type="project" value="TreeGrafter"/>
</dbReference>
<feature type="transmembrane region" description="Helical" evidence="7">
    <location>
        <begin position="176"/>
        <end position="200"/>
    </location>
</feature>
<gene>
    <name evidence="8" type="ORF">GW7_12215</name>
</gene>
<dbReference type="Proteomes" id="UP000006813">
    <property type="component" value="Unassembled WGS sequence"/>
</dbReference>
<proteinExistence type="predicted"/>
<feature type="transmembrane region" description="Helical" evidence="7">
    <location>
        <begin position="102"/>
        <end position="123"/>
    </location>
</feature>
<feature type="transmembrane region" description="Helical" evidence="7">
    <location>
        <begin position="135"/>
        <end position="156"/>
    </location>
</feature>
<evidence type="ECO:0000313" key="8">
    <source>
        <dbReference type="EMBL" id="EHA98305.1"/>
    </source>
</evidence>
<evidence type="ECO:0000256" key="5">
    <source>
        <dbReference type="ARBA" id="ARBA00023228"/>
    </source>
</evidence>
<feature type="transmembrane region" description="Helical" evidence="7">
    <location>
        <begin position="54"/>
        <end position="82"/>
    </location>
</feature>
<reference evidence="8 9" key="1">
    <citation type="journal article" date="2011" name="Nature">
        <title>Genome sequencing reveals insights into physiology and longevity of the naked mole rat.</title>
        <authorList>
            <person name="Kim E.B."/>
            <person name="Fang X."/>
            <person name="Fushan A.A."/>
            <person name="Huang Z."/>
            <person name="Lobanov A.V."/>
            <person name="Han L."/>
            <person name="Marino S.M."/>
            <person name="Sun X."/>
            <person name="Turanov A.A."/>
            <person name="Yang P."/>
            <person name="Yim S.H."/>
            <person name="Zhao X."/>
            <person name="Kasaikina M.V."/>
            <person name="Stoletzki N."/>
            <person name="Peng C."/>
            <person name="Polak P."/>
            <person name="Xiong Z."/>
            <person name="Kiezun A."/>
            <person name="Zhu Y."/>
            <person name="Chen Y."/>
            <person name="Kryukov G.V."/>
            <person name="Zhang Q."/>
            <person name="Peshkin L."/>
            <person name="Yang L."/>
            <person name="Bronson R.T."/>
            <person name="Buffenstein R."/>
            <person name="Wang B."/>
            <person name="Han C."/>
            <person name="Li Q."/>
            <person name="Chen L."/>
            <person name="Zhao W."/>
            <person name="Sunyaev S.R."/>
            <person name="Park T.J."/>
            <person name="Zhang G."/>
            <person name="Wang J."/>
            <person name="Gladyshev V.N."/>
        </authorList>
    </citation>
    <scope>NUCLEOTIDE SEQUENCE [LARGE SCALE GENOMIC DNA]</scope>
</reference>
<sequence>MSPDEARTRPWLDRGSTVEPGAQGLLSPSVPPHKLGLTVVYTEFYMLANSLGPFLFWLLYCFHMCLQFSTLTVMNLYFAQVISKPNPSTLQNYSNTSCPSSSLFISPVFLLVNLACAVLVKTGNWDRKVIASVRVAINDTFFVLRAISLSICLYKISKMSLANIYLESKGSSVCQVTAISVIIILLYISRACYNLFILSFSQIKNVHFFMTGTMYQTMHI</sequence>
<dbReference type="GO" id="GO:0045671">
    <property type="term" value="P:negative regulation of osteoclast differentiation"/>
    <property type="evidence" value="ECO:0007669"/>
    <property type="project" value="TreeGrafter"/>
</dbReference>
<organism evidence="8 9">
    <name type="scientific">Heterocephalus glaber</name>
    <name type="common">Naked mole rat</name>
    <dbReference type="NCBI Taxonomy" id="10181"/>
    <lineage>
        <taxon>Eukaryota</taxon>
        <taxon>Metazoa</taxon>
        <taxon>Chordata</taxon>
        <taxon>Craniata</taxon>
        <taxon>Vertebrata</taxon>
        <taxon>Euteleostomi</taxon>
        <taxon>Mammalia</taxon>
        <taxon>Eutheria</taxon>
        <taxon>Euarchontoglires</taxon>
        <taxon>Glires</taxon>
        <taxon>Rodentia</taxon>
        <taxon>Hystricomorpha</taxon>
        <taxon>Bathyergidae</taxon>
        <taxon>Heterocephalus</taxon>
    </lineage>
</organism>
<evidence type="ECO:0000256" key="6">
    <source>
        <dbReference type="SAM" id="MobiDB-lite"/>
    </source>
</evidence>
<evidence type="ECO:0000256" key="1">
    <source>
        <dbReference type="ARBA" id="ARBA00004155"/>
    </source>
</evidence>
<feature type="compositionally biased region" description="Basic and acidic residues" evidence="6">
    <location>
        <begin position="1"/>
        <end position="12"/>
    </location>
</feature>
<dbReference type="AlphaFoldDB" id="G5AMP5"/>
<dbReference type="PANTHER" id="PTHR15146">
    <property type="entry name" value="INTEGRAL MEMBRANE PROTEIN GPR137"/>
    <property type="match status" value="1"/>
</dbReference>
<name>G5AMP5_HETGA</name>
<keyword evidence="4 7" id="KW-0472">Membrane</keyword>
<evidence type="ECO:0000256" key="4">
    <source>
        <dbReference type="ARBA" id="ARBA00023136"/>
    </source>
</evidence>
<dbReference type="InParanoid" id="G5AMP5"/>
<keyword evidence="2 7" id="KW-0812">Transmembrane</keyword>
<evidence type="ECO:0000256" key="2">
    <source>
        <dbReference type="ARBA" id="ARBA00022692"/>
    </source>
</evidence>
<evidence type="ECO:0000256" key="3">
    <source>
        <dbReference type="ARBA" id="ARBA00022989"/>
    </source>
</evidence>
<feature type="region of interest" description="Disordered" evidence="6">
    <location>
        <begin position="1"/>
        <end position="25"/>
    </location>
</feature>